<comment type="caution">
    <text evidence="2">The sequence shown here is derived from an EMBL/GenBank/DDBJ whole genome shotgun (WGS) entry which is preliminary data.</text>
</comment>
<evidence type="ECO:0000313" key="2">
    <source>
        <dbReference type="EMBL" id="KAK0610270.1"/>
    </source>
</evidence>
<feature type="signal peptide" evidence="1">
    <location>
        <begin position="1"/>
        <end position="28"/>
    </location>
</feature>
<evidence type="ECO:0000313" key="3">
    <source>
        <dbReference type="Proteomes" id="UP001175001"/>
    </source>
</evidence>
<keyword evidence="3" id="KW-1185">Reference proteome</keyword>
<feature type="chain" id="PRO_5041326723" description="Secreted protein" evidence="1">
    <location>
        <begin position="29"/>
        <end position="93"/>
    </location>
</feature>
<keyword evidence="1" id="KW-0732">Signal</keyword>
<evidence type="ECO:0000256" key="1">
    <source>
        <dbReference type="SAM" id="SignalP"/>
    </source>
</evidence>
<dbReference type="Proteomes" id="UP001175001">
    <property type="component" value="Unassembled WGS sequence"/>
</dbReference>
<dbReference type="EMBL" id="JAUJDW010000223">
    <property type="protein sequence ID" value="KAK0610270.1"/>
    <property type="molecule type" value="Genomic_DNA"/>
</dbReference>
<gene>
    <name evidence="2" type="ORF">DIS24_g12101</name>
</gene>
<dbReference type="AlphaFoldDB" id="A0AA39WBN3"/>
<organism evidence="2 3">
    <name type="scientific">Lasiodiplodia hormozganensis</name>
    <dbReference type="NCBI Taxonomy" id="869390"/>
    <lineage>
        <taxon>Eukaryota</taxon>
        <taxon>Fungi</taxon>
        <taxon>Dikarya</taxon>
        <taxon>Ascomycota</taxon>
        <taxon>Pezizomycotina</taxon>
        <taxon>Dothideomycetes</taxon>
        <taxon>Dothideomycetes incertae sedis</taxon>
        <taxon>Botryosphaeriales</taxon>
        <taxon>Botryosphaeriaceae</taxon>
        <taxon>Lasiodiplodia</taxon>
    </lineage>
</organism>
<name>A0AA39WBN3_9PEZI</name>
<accession>A0AA39WBN3</accession>
<proteinExistence type="predicted"/>
<sequence>MPPSMKMYRCSTAAVLLCLMLSISGPLAGNPPVICINTSSFSLNAATRSIQSATASRLDPNTVLYRVNRFLTAPFCMIRSNNYVYLATGNLLR</sequence>
<protein>
    <recommendedName>
        <fullName evidence="4">Secreted protein</fullName>
    </recommendedName>
</protein>
<evidence type="ECO:0008006" key="4">
    <source>
        <dbReference type="Google" id="ProtNLM"/>
    </source>
</evidence>
<reference evidence="2" key="1">
    <citation type="submission" date="2023-06" db="EMBL/GenBank/DDBJ databases">
        <title>Multi-omics analyses reveal the molecular pathogenesis toolkit of Lasiodiplodia hormozganensis, a cross-kingdom pathogen.</title>
        <authorList>
            <person name="Felix C."/>
            <person name="Meneses R."/>
            <person name="Goncalves M.F.M."/>
            <person name="Tilleman L."/>
            <person name="Duarte A.S."/>
            <person name="Jorrin-Novo J.V."/>
            <person name="Van De Peer Y."/>
            <person name="Deforce D."/>
            <person name="Van Nieuwerburgh F."/>
            <person name="Esteves A.C."/>
            <person name="Alves A."/>
        </authorList>
    </citation>
    <scope>NUCLEOTIDE SEQUENCE</scope>
    <source>
        <strain evidence="2">CBS 339.90</strain>
    </source>
</reference>